<feature type="compositionally biased region" description="Basic and acidic residues" evidence="1">
    <location>
        <begin position="73"/>
        <end position="100"/>
    </location>
</feature>
<feature type="region of interest" description="Disordered" evidence="1">
    <location>
        <begin position="47"/>
        <end position="112"/>
    </location>
</feature>
<dbReference type="AlphaFoldDB" id="A0A9Q3CM77"/>
<evidence type="ECO:0000313" key="2">
    <source>
        <dbReference type="EMBL" id="MBW0485505.1"/>
    </source>
</evidence>
<evidence type="ECO:0000313" key="3">
    <source>
        <dbReference type="Proteomes" id="UP000765509"/>
    </source>
</evidence>
<proteinExistence type="predicted"/>
<dbReference type="EMBL" id="AVOT02008198">
    <property type="protein sequence ID" value="MBW0485505.1"/>
    <property type="molecule type" value="Genomic_DNA"/>
</dbReference>
<comment type="caution">
    <text evidence="2">The sequence shown here is derived from an EMBL/GenBank/DDBJ whole genome shotgun (WGS) entry which is preliminary data.</text>
</comment>
<organism evidence="2 3">
    <name type="scientific">Austropuccinia psidii MF-1</name>
    <dbReference type="NCBI Taxonomy" id="1389203"/>
    <lineage>
        <taxon>Eukaryota</taxon>
        <taxon>Fungi</taxon>
        <taxon>Dikarya</taxon>
        <taxon>Basidiomycota</taxon>
        <taxon>Pucciniomycotina</taxon>
        <taxon>Pucciniomycetes</taxon>
        <taxon>Pucciniales</taxon>
        <taxon>Sphaerophragmiaceae</taxon>
        <taxon>Austropuccinia</taxon>
    </lineage>
</organism>
<gene>
    <name evidence="2" type="ORF">O181_025220</name>
</gene>
<evidence type="ECO:0000256" key="1">
    <source>
        <dbReference type="SAM" id="MobiDB-lite"/>
    </source>
</evidence>
<reference evidence="2" key="1">
    <citation type="submission" date="2021-03" db="EMBL/GenBank/DDBJ databases">
        <title>Draft genome sequence of rust myrtle Austropuccinia psidii MF-1, a brazilian biotype.</title>
        <authorList>
            <person name="Quecine M.C."/>
            <person name="Pachon D.M.R."/>
            <person name="Bonatelli M.L."/>
            <person name="Correr F.H."/>
            <person name="Franceschini L.M."/>
            <person name="Leite T.F."/>
            <person name="Margarido G.R.A."/>
            <person name="Almeida C.A."/>
            <person name="Ferrarezi J.A."/>
            <person name="Labate C.A."/>
        </authorList>
    </citation>
    <scope>NUCLEOTIDE SEQUENCE</scope>
    <source>
        <strain evidence="2">MF-1</strain>
    </source>
</reference>
<keyword evidence="3" id="KW-1185">Reference proteome</keyword>
<name>A0A9Q3CM77_9BASI</name>
<dbReference type="Proteomes" id="UP000765509">
    <property type="component" value="Unassembled WGS sequence"/>
</dbReference>
<protein>
    <submittedName>
        <fullName evidence="2">Uncharacterized protein</fullName>
    </submittedName>
</protein>
<accession>A0A9Q3CM77</accession>
<sequence>MPELPPVLKGNSGDISVSVQELVYGSKEAGVGTSAKPLDMEHEIVSSSKEALGLRKDRGTSEGLKNHVLKRKSPNDKGLVEKPKHFVRGPKERVGPKEGKQPIGGSSSLQKQ</sequence>